<evidence type="ECO:0000313" key="7">
    <source>
        <dbReference type="Proteomes" id="UP001154329"/>
    </source>
</evidence>
<organism evidence="6 7">
    <name type="scientific">Aphis gossypii</name>
    <name type="common">Cotton aphid</name>
    <dbReference type="NCBI Taxonomy" id="80765"/>
    <lineage>
        <taxon>Eukaryota</taxon>
        <taxon>Metazoa</taxon>
        <taxon>Ecdysozoa</taxon>
        <taxon>Arthropoda</taxon>
        <taxon>Hexapoda</taxon>
        <taxon>Insecta</taxon>
        <taxon>Pterygota</taxon>
        <taxon>Neoptera</taxon>
        <taxon>Paraneoptera</taxon>
        <taxon>Hemiptera</taxon>
        <taxon>Sternorrhyncha</taxon>
        <taxon>Aphidomorpha</taxon>
        <taxon>Aphidoidea</taxon>
        <taxon>Aphididae</taxon>
        <taxon>Aphidini</taxon>
        <taxon>Aphis</taxon>
        <taxon>Aphis</taxon>
    </lineage>
</organism>
<dbReference type="InterPro" id="IPR002314">
    <property type="entry name" value="aa-tRNA-synt_IIb"/>
</dbReference>
<dbReference type="Pfam" id="PF03129">
    <property type="entry name" value="HGTP_anticodon"/>
    <property type="match status" value="1"/>
</dbReference>
<evidence type="ECO:0000256" key="4">
    <source>
        <dbReference type="ARBA" id="ARBA00023146"/>
    </source>
</evidence>
<dbReference type="SUPFAM" id="SSF52954">
    <property type="entry name" value="Class II aaRS ABD-related"/>
    <property type="match status" value="1"/>
</dbReference>
<reference evidence="6" key="2">
    <citation type="submission" date="2022-10" db="EMBL/GenBank/DDBJ databases">
        <authorList>
            <consortium name="ENA_rothamsted_submissions"/>
            <consortium name="culmorum"/>
            <person name="King R."/>
        </authorList>
    </citation>
    <scope>NUCLEOTIDE SEQUENCE</scope>
</reference>
<evidence type="ECO:0000256" key="2">
    <source>
        <dbReference type="ARBA" id="ARBA00022741"/>
    </source>
</evidence>
<dbReference type="Pfam" id="PF00587">
    <property type="entry name" value="tRNA-synt_2b"/>
    <property type="match status" value="1"/>
</dbReference>
<evidence type="ECO:0000256" key="1">
    <source>
        <dbReference type="ARBA" id="ARBA00022598"/>
    </source>
</evidence>
<dbReference type="InterPro" id="IPR036621">
    <property type="entry name" value="Anticodon-bd_dom_sf"/>
</dbReference>
<dbReference type="EMBL" id="OU899035">
    <property type="protein sequence ID" value="CAH1722262.1"/>
    <property type="molecule type" value="Genomic_DNA"/>
</dbReference>
<dbReference type="SUPFAM" id="SSF55681">
    <property type="entry name" value="Class II aaRS and biotin synthetases"/>
    <property type="match status" value="1"/>
</dbReference>
<dbReference type="PROSITE" id="PS50862">
    <property type="entry name" value="AA_TRNA_LIGASE_II"/>
    <property type="match status" value="1"/>
</dbReference>
<protein>
    <recommendedName>
        <fullName evidence="5">Aminoacyl-transfer RNA synthetases class-II family profile domain-containing protein</fullName>
    </recommendedName>
</protein>
<evidence type="ECO:0000259" key="5">
    <source>
        <dbReference type="PROSITE" id="PS50862"/>
    </source>
</evidence>
<dbReference type="InterPro" id="IPR050062">
    <property type="entry name" value="Pro-tRNA_synthetase"/>
</dbReference>
<dbReference type="InterPro" id="IPR006195">
    <property type="entry name" value="aa-tRNA-synth_II"/>
</dbReference>
<keyword evidence="7" id="KW-1185">Reference proteome</keyword>
<keyword evidence="2" id="KW-0547">Nucleotide-binding</keyword>
<dbReference type="AlphaFoldDB" id="A0A9P0NJK9"/>
<dbReference type="InterPro" id="IPR045864">
    <property type="entry name" value="aa-tRNA-synth_II/BPL/LPL"/>
</dbReference>
<dbReference type="PANTHER" id="PTHR42753">
    <property type="entry name" value="MITOCHONDRIAL RIBOSOME PROTEIN L39/PROLYL-TRNA LIGASE FAMILY MEMBER"/>
    <property type="match status" value="1"/>
</dbReference>
<accession>A0A9P0NJK9</accession>
<name>A0A9P0NJK9_APHGO</name>
<keyword evidence="4" id="KW-0030">Aminoacyl-tRNA synthetase</keyword>
<dbReference type="Gene3D" id="3.40.50.800">
    <property type="entry name" value="Anticodon-binding domain"/>
    <property type="match status" value="1"/>
</dbReference>
<feature type="domain" description="Aminoacyl-transfer RNA synthetases class-II family profile" evidence="5">
    <location>
        <begin position="36"/>
        <end position="228"/>
    </location>
</feature>
<evidence type="ECO:0000313" key="6">
    <source>
        <dbReference type="EMBL" id="CAH1722262.1"/>
    </source>
</evidence>
<dbReference type="Gene3D" id="3.30.930.10">
    <property type="entry name" value="Bira Bifunctional Protein, Domain 2"/>
    <property type="match status" value="1"/>
</dbReference>
<dbReference type="GO" id="GO:0006433">
    <property type="term" value="P:prolyl-tRNA aminoacylation"/>
    <property type="evidence" value="ECO:0007669"/>
    <property type="project" value="TreeGrafter"/>
</dbReference>
<keyword evidence="3" id="KW-0067">ATP-binding</keyword>
<reference evidence="6" key="1">
    <citation type="submission" date="2022-02" db="EMBL/GenBank/DDBJ databases">
        <authorList>
            <person name="King R."/>
        </authorList>
    </citation>
    <scope>NUCLEOTIDE SEQUENCE</scope>
</reference>
<dbReference type="InterPro" id="IPR004154">
    <property type="entry name" value="Anticodon-bd"/>
</dbReference>
<dbReference type="GO" id="GO:0004827">
    <property type="term" value="F:proline-tRNA ligase activity"/>
    <property type="evidence" value="ECO:0007669"/>
    <property type="project" value="TreeGrafter"/>
</dbReference>
<dbReference type="PANTHER" id="PTHR42753:SF10">
    <property type="entry name" value="PROLINE--TRNA LIGASE, MITOCHONDRIAL-RELATED"/>
    <property type="match status" value="1"/>
</dbReference>
<dbReference type="PRINTS" id="PR01043">
    <property type="entry name" value="TRNASYNTHGLY"/>
</dbReference>
<dbReference type="Proteomes" id="UP001154329">
    <property type="component" value="Chromosome 2"/>
</dbReference>
<proteinExistence type="predicted"/>
<dbReference type="GO" id="GO:0005524">
    <property type="term" value="F:ATP binding"/>
    <property type="evidence" value="ECO:0007669"/>
    <property type="project" value="UniProtKB-KW"/>
</dbReference>
<sequence>MYIINIISYLQYIFVQTHEEVVTDLFSSDPKTYKQLPLMLYQIGTKFRDEIRPKLGIIRSKEFLMKDLYSFDRDQTSAITTYNKVCQAYEKIFKHIGVKFIKVEGTSGMMGGNQSHEFHFPAEVGDDTLLQCKKCEFGMNKEMSPELVQCPKCSSTDIEFTKAIEVGHTFNLGTFYSNALSATYSDTDGTLKPPYMGSYGLGVTRIIGASVECLSTQEIIQWPRSLSPFTVCIIPAKEGSIEENTSLNNIQSLYNHFTKIFGDDIVVDDRTHMTIGKRLIEAKKLGFPFVVVMGKKINENPSLYELYEASTNKLKHYELSNLINYLKQQCLDKI</sequence>
<dbReference type="GO" id="GO:0005739">
    <property type="term" value="C:mitochondrion"/>
    <property type="evidence" value="ECO:0007669"/>
    <property type="project" value="TreeGrafter"/>
</dbReference>
<keyword evidence="1" id="KW-0436">Ligase</keyword>
<evidence type="ECO:0000256" key="3">
    <source>
        <dbReference type="ARBA" id="ARBA00022840"/>
    </source>
</evidence>
<gene>
    <name evidence="6" type="ORF">APHIGO_LOCUS4712</name>
</gene>